<name>A0A5E7UI46_PSEFL</name>
<dbReference type="AlphaFoldDB" id="A0A5E7UI46"/>
<gene>
    <name evidence="2" type="ORF">PS928_03576</name>
</gene>
<sequence>MSKLVCIDCLTDGYLQANFADNDVDECDYCNEERPVVKLDELVSELEEAIRASFIYVEQPMSVIHHGYAPVGHSIYDVVEMVLGAEDTGLLGDLEAELREQWSECEDEDPFLIEQTYASSQLTSDWAQMQRSLQFESRLVNPAVGRVLEKIFTGIEELHTASEPRSAITLAGPGQPLIAFQRARKFEDEEGMVAALKHPEKYLGPTPRGKGSAGRMNAAGISVFYGATDDETAIAEVRPPVGSWVVTATFEVIRPLRLLNLGDLGGIRPDSTLSYFDPLRREQAERCAFLRELQQQMLMPVMPDSADQGYLITQAIADYLATNETLNLDGILFPSVQVPKDASPGLNAILFHKASGVQKTDDHEALEHVSLWESDEDQWIFYPQIWEGSPLAQEPATGYMGYVHAPEPSLRLSRNGIAIHKIQGVSFNYKSDPVRHEPWSEGARHYGIR</sequence>
<feature type="domain" description="RES" evidence="1">
    <location>
        <begin position="199"/>
        <end position="361"/>
    </location>
</feature>
<proteinExistence type="predicted"/>
<dbReference type="Proteomes" id="UP000381378">
    <property type="component" value="Unassembled WGS sequence"/>
</dbReference>
<evidence type="ECO:0000313" key="3">
    <source>
        <dbReference type="Proteomes" id="UP000381378"/>
    </source>
</evidence>
<dbReference type="Pfam" id="PF18870">
    <property type="entry name" value="HEPN_RES_NTD1"/>
    <property type="match status" value="1"/>
</dbReference>
<protein>
    <recommendedName>
        <fullName evidence="1">RES domain-containing protein</fullName>
    </recommendedName>
</protein>
<reference evidence="2 3" key="1">
    <citation type="submission" date="2019-09" db="EMBL/GenBank/DDBJ databases">
        <authorList>
            <person name="Chandra G."/>
            <person name="Truman W A."/>
        </authorList>
    </citation>
    <scope>NUCLEOTIDE SEQUENCE [LARGE SCALE GENOMIC DNA]</scope>
    <source>
        <strain evidence="2">PS928</strain>
    </source>
</reference>
<organism evidence="2 3">
    <name type="scientific">Pseudomonas fluorescens</name>
    <dbReference type="NCBI Taxonomy" id="294"/>
    <lineage>
        <taxon>Bacteria</taxon>
        <taxon>Pseudomonadati</taxon>
        <taxon>Pseudomonadota</taxon>
        <taxon>Gammaproteobacteria</taxon>
        <taxon>Pseudomonadales</taxon>
        <taxon>Pseudomonadaceae</taxon>
        <taxon>Pseudomonas</taxon>
    </lineage>
</organism>
<accession>A0A5E7UI46</accession>
<dbReference type="OrthoDB" id="1425103at2"/>
<dbReference type="EMBL" id="CABVJF010000013">
    <property type="protein sequence ID" value="VVQ10059.1"/>
    <property type="molecule type" value="Genomic_DNA"/>
</dbReference>
<dbReference type="RefSeq" id="WP_150786849.1">
    <property type="nucleotide sequence ID" value="NZ_CABVJF010000013.1"/>
</dbReference>
<dbReference type="InterPro" id="IPR014914">
    <property type="entry name" value="RES_dom"/>
</dbReference>
<evidence type="ECO:0000313" key="2">
    <source>
        <dbReference type="EMBL" id="VVQ10059.1"/>
    </source>
</evidence>
<dbReference type="InterPro" id="IPR041206">
    <property type="entry name" value="HEPN/RES_NTD1"/>
</dbReference>
<dbReference type="SMART" id="SM00953">
    <property type="entry name" value="RES"/>
    <property type="match status" value="1"/>
</dbReference>
<dbReference type="Pfam" id="PF08808">
    <property type="entry name" value="RES"/>
    <property type="match status" value="1"/>
</dbReference>
<evidence type="ECO:0000259" key="1">
    <source>
        <dbReference type="SMART" id="SM00953"/>
    </source>
</evidence>